<dbReference type="Gene3D" id="3.40.50.150">
    <property type="entry name" value="Vaccinia Virus protein VP39"/>
    <property type="match status" value="1"/>
</dbReference>
<dbReference type="RefSeq" id="WP_032929309.1">
    <property type="nucleotide sequence ID" value="NZ_LZTH01000012.1"/>
</dbReference>
<evidence type="ECO:0000313" key="1">
    <source>
        <dbReference type="EMBL" id="OBP77300.1"/>
    </source>
</evidence>
<evidence type="ECO:0000313" key="2">
    <source>
        <dbReference type="Proteomes" id="UP000093748"/>
    </source>
</evidence>
<dbReference type="Pfam" id="PF13489">
    <property type="entry name" value="Methyltransf_23"/>
    <property type="match status" value="1"/>
</dbReference>
<sequence>MISNAFNEYENEYAFDNVYGHLIEILKRNLDISTESGVVHLDIGCGYGAIAEHITGEVGRVYVGIDANKSGLKSLKDRGFETHEHFLESQEDALSFFERVIGDRKLGSISMLDTLEHLPNGLSILKAIATLASKHSAMVAISVPNIQHRDIGFKLALGSIAYTDAGLLDHTHVMMYDYDHLDRVLRHAGLRICDQNHVRVNHSDQFFPRDHPVLQNATTIRTFLKYVRANVNDQDQINQFVVAALPCEPITGPTFEAVRDVDRPFLSIVTRTQGKRIHTLVEYFTCLAGQVCRDFEVFVVGHRLSLERQIAIEQVIEDLPLWLRDKTKLIRVDHGNRTHPLNVGFAQANGRYIAIHDDDDIPMGHWVDSFRKLAIENDGALLRCVSSLQHVETVSLRGRDGVRSIGKTSPFPSEFDFIQHLSGNYSPNNTLAFPRGVFHHLNMRFDENLTTTEDWDYIMRVASVVGVASSPEITGTYQWLEKGNSLAMHTDNEWALNKAWIQEKLDARPILIPAGTVRKILSLWEHANNVATQLDAVSHRNAIIEGQLGAMSQYDIDVQAQMKAISDHANFLKSEIDRNRNEAVDQQYLLREIGDIIDSTSWKLSAPMRWPKRILGARSSRLRDHLGSSVQQLQETKRRLLSSRSWRATRPMRAVARLFKVHPI</sequence>
<proteinExistence type="predicted"/>
<dbReference type="GeneID" id="66685352"/>
<dbReference type="AlphaFoldDB" id="A0A1A5IE31"/>
<protein>
    <recommendedName>
        <fullName evidence="3">Glycosyltransferase 2-like domain-containing protein</fullName>
    </recommendedName>
</protein>
<evidence type="ECO:0008006" key="3">
    <source>
        <dbReference type="Google" id="ProtNLM"/>
    </source>
</evidence>
<dbReference type="SUPFAM" id="SSF53335">
    <property type="entry name" value="S-adenosyl-L-methionine-dependent methyltransferases"/>
    <property type="match status" value="1"/>
</dbReference>
<name>A0A1A5IE31_RHILI</name>
<accession>A0A1A5IE31</accession>
<dbReference type="Proteomes" id="UP000093748">
    <property type="component" value="Unassembled WGS sequence"/>
</dbReference>
<gene>
    <name evidence="1" type="ORF">BAE39_14905</name>
</gene>
<dbReference type="OrthoDB" id="7265025at2"/>
<dbReference type="Gene3D" id="3.90.550.10">
    <property type="entry name" value="Spore Coat Polysaccharide Biosynthesis Protein SpsA, Chain A"/>
    <property type="match status" value="1"/>
</dbReference>
<comment type="caution">
    <text evidence="1">The sequence shown here is derived from an EMBL/GenBank/DDBJ whole genome shotgun (WGS) entry which is preliminary data.</text>
</comment>
<organism evidence="1 2">
    <name type="scientific">Rhizobium loti</name>
    <name type="common">Mesorhizobium loti</name>
    <dbReference type="NCBI Taxonomy" id="381"/>
    <lineage>
        <taxon>Bacteria</taxon>
        <taxon>Pseudomonadati</taxon>
        <taxon>Pseudomonadota</taxon>
        <taxon>Alphaproteobacteria</taxon>
        <taxon>Hyphomicrobiales</taxon>
        <taxon>Phyllobacteriaceae</taxon>
        <taxon>Mesorhizobium</taxon>
    </lineage>
</organism>
<dbReference type="SUPFAM" id="SSF53448">
    <property type="entry name" value="Nucleotide-diphospho-sugar transferases"/>
    <property type="match status" value="1"/>
</dbReference>
<dbReference type="InterPro" id="IPR029063">
    <property type="entry name" value="SAM-dependent_MTases_sf"/>
</dbReference>
<dbReference type="EMBL" id="LZTJ01000012">
    <property type="protein sequence ID" value="OBP77300.1"/>
    <property type="molecule type" value="Genomic_DNA"/>
</dbReference>
<dbReference type="InterPro" id="IPR029044">
    <property type="entry name" value="Nucleotide-diphossugar_trans"/>
</dbReference>
<dbReference type="CDD" id="cd00761">
    <property type="entry name" value="Glyco_tranf_GTA_type"/>
    <property type="match status" value="1"/>
</dbReference>
<reference evidence="2" key="1">
    <citation type="submission" date="2016-06" db="EMBL/GenBank/DDBJ databases">
        <title>NZP2037 Pacbio-Illumina hybrid assembly.</title>
        <authorList>
            <person name="Ramsay J.P."/>
        </authorList>
    </citation>
    <scope>NUCLEOTIDE SEQUENCE [LARGE SCALE GENOMIC DNA]</scope>
    <source>
        <strain evidence="2">R7ANS::ICEMlSym2042</strain>
    </source>
</reference>